<dbReference type="EMBL" id="MT143614">
    <property type="protein sequence ID" value="QJA98872.1"/>
    <property type="molecule type" value="Genomic_DNA"/>
</dbReference>
<accession>A0A6M3LZ96</accession>
<gene>
    <name evidence="1" type="ORF">MM171A01453_0013</name>
</gene>
<proteinExistence type="predicted"/>
<organism evidence="1">
    <name type="scientific">viral metagenome</name>
    <dbReference type="NCBI Taxonomy" id="1070528"/>
    <lineage>
        <taxon>unclassified sequences</taxon>
        <taxon>metagenomes</taxon>
        <taxon>organismal metagenomes</taxon>
    </lineage>
</organism>
<dbReference type="AlphaFoldDB" id="A0A6M3LZ96"/>
<reference evidence="1" key="1">
    <citation type="submission" date="2020-03" db="EMBL/GenBank/DDBJ databases">
        <title>The deep terrestrial virosphere.</title>
        <authorList>
            <person name="Holmfeldt K."/>
            <person name="Nilsson E."/>
            <person name="Simone D."/>
            <person name="Lopez-Fernandez M."/>
            <person name="Wu X."/>
            <person name="de Brujin I."/>
            <person name="Lundin D."/>
            <person name="Andersson A."/>
            <person name="Bertilsson S."/>
            <person name="Dopson M."/>
        </authorList>
    </citation>
    <scope>NUCLEOTIDE SEQUENCE</scope>
    <source>
        <strain evidence="1">MM171A01453</strain>
    </source>
</reference>
<name>A0A6M3LZ96_9ZZZZ</name>
<evidence type="ECO:0000313" key="1">
    <source>
        <dbReference type="EMBL" id="QJA98872.1"/>
    </source>
</evidence>
<protein>
    <recommendedName>
        <fullName evidence="2">Acetyltransferase</fullName>
    </recommendedName>
</protein>
<sequence>MSNYCIDLDTSEAREIGFISDMFDGYLWRRDNHITISAIYSRQPGQGNLSRLFDAILAKGLDVRVPNPLPRMEQICKKKGFTKTQEPFAPEHGIHDLIDVYVLKAEDTKE</sequence>
<evidence type="ECO:0008006" key="2">
    <source>
        <dbReference type="Google" id="ProtNLM"/>
    </source>
</evidence>